<proteinExistence type="predicted"/>
<gene>
    <name evidence="1" type="ORF">DSM25559_4509</name>
</gene>
<reference evidence="2" key="1">
    <citation type="submission" date="2016-10" db="EMBL/GenBank/DDBJ databases">
        <authorList>
            <person name="Wibberg D."/>
        </authorList>
    </citation>
    <scope>NUCLEOTIDE SEQUENCE [LARGE SCALE GENOMIC DNA]</scope>
</reference>
<dbReference type="Proteomes" id="UP000187891">
    <property type="component" value="Unassembled WGS sequence"/>
</dbReference>
<sequence>MSNAAIIVEGGHDASFLGQILKTRGFKAVNGLDAVPGAWDIMFPRRYPVDGNSLDRVIRFPEIYIRDELVVGIVTAGSDSRLVSTLRATIDAVGSSNLSLVALFVDIDNNSPNGRFSELTNALSAMNSAAIEEKAPGYPIAVPQSAGIIEEGAPKSGIYMFPNNLENGSLETVLLECAKVHHADITHASIKLIDDIDASAEPGRQDLKLLRSGMGMLKAKASIVANILKPATSLAASLAQSTWLHGDALNQPYATRTIEFVDMILESISPLATEN</sequence>
<evidence type="ECO:0000313" key="1">
    <source>
        <dbReference type="EMBL" id="SCX34551.1"/>
    </source>
</evidence>
<dbReference type="Pfam" id="PF11536">
    <property type="entry name" value="DUF3226"/>
    <property type="match status" value="1"/>
</dbReference>
<protein>
    <recommendedName>
        <fullName evidence="3">DUF3226 domain-containing protein</fullName>
    </recommendedName>
</protein>
<evidence type="ECO:0000313" key="2">
    <source>
        <dbReference type="Proteomes" id="UP000187891"/>
    </source>
</evidence>
<accession>A0A1R3U7R4</accession>
<dbReference type="AlphaFoldDB" id="A0A1R3U7R4"/>
<evidence type="ECO:0008006" key="3">
    <source>
        <dbReference type="Google" id="ProtNLM"/>
    </source>
</evidence>
<dbReference type="InterPro" id="IPR024508">
    <property type="entry name" value="DUF3226"/>
</dbReference>
<dbReference type="RefSeq" id="WP_077122520.1">
    <property type="nucleotide sequence ID" value="NZ_FMUE01000015.1"/>
</dbReference>
<organism evidence="1 2">
    <name type="scientific">Agrobacterium rosae</name>
    <dbReference type="NCBI Taxonomy" id="1972867"/>
    <lineage>
        <taxon>Bacteria</taxon>
        <taxon>Pseudomonadati</taxon>
        <taxon>Pseudomonadota</taxon>
        <taxon>Alphaproteobacteria</taxon>
        <taxon>Hyphomicrobiales</taxon>
        <taxon>Rhizobiaceae</taxon>
        <taxon>Rhizobium/Agrobacterium group</taxon>
        <taxon>Agrobacterium</taxon>
    </lineage>
</organism>
<dbReference type="EMBL" id="FMUE01000015">
    <property type="protein sequence ID" value="SCX34551.1"/>
    <property type="molecule type" value="Genomic_DNA"/>
</dbReference>
<name>A0A1R3U7R4_9HYPH</name>